<reference evidence="2" key="2">
    <citation type="submission" date="2012-05" db="EMBL/GenBank/DDBJ databases">
        <title>The Genome Annotation of Fusarium oxysporum Cotton.</title>
        <authorList>
            <consortium name="The Broad Institute Genomics Platform"/>
            <person name="Ma L.-J."/>
            <person name="Corby-Kistler H."/>
            <person name="Broz K."/>
            <person name="Gale L.R."/>
            <person name="Jonkers W."/>
            <person name="O'Donnell K."/>
            <person name="Ploetz R."/>
            <person name="Steinberg C."/>
            <person name="Schwartz D.C."/>
            <person name="VanEtten H."/>
            <person name="Zhou S."/>
            <person name="Young S.K."/>
            <person name="Zeng Q."/>
            <person name="Gargeya S."/>
            <person name="Fitzgerald M."/>
            <person name="Abouelleil A."/>
            <person name="Alvarado L."/>
            <person name="Chapman S.B."/>
            <person name="Gainer-Dewar J."/>
            <person name="Goldberg J."/>
            <person name="Griggs A."/>
            <person name="Gujja S."/>
            <person name="Hansen M."/>
            <person name="Howarth C."/>
            <person name="Imamovic A."/>
            <person name="Ireland A."/>
            <person name="Larimer J."/>
            <person name="McCowan C."/>
            <person name="Murphy C."/>
            <person name="Pearson M."/>
            <person name="Poon T.W."/>
            <person name="Priest M."/>
            <person name="Roberts A."/>
            <person name="Saif S."/>
            <person name="Shea T."/>
            <person name="Sykes S."/>
            <person name="Wortman J."/>
            <person name="Nusbaum C."/>
            <person name="Birren B."/>
        </authorList>
    </citation>
    <scope>NUCLEOTIDE SEQUENCE</scope>
    <source>
        <strain evidence="2">25433</strain>
    </source>
</reference>
<organism evidence="2">
    <name type="scientific">Fusarium oxysporum f. sp. vasinfectum 25433</name>
    <dbReference type="NCBI Taxonomy" id="1089449"/>
    <lineage>
        <taxon>Eukaryota</taxon>
        <taxon>Fungi</taxon>
        <taxon>Dikarya</taxon>
        <taxon>Ascomycota</taxon>
        <taxon>Pezizomycotina</taxon>
        <taxon>Sordariomycetes</taxon>
        <taxon>Hypocreomycetidae</taxon>
        <taxon>Hypocreales</taxon>
        <taxon>Nectriaceae</taxon>
        <taxon>Fusarium</taxon>
        <taxon>Fusarium oxysporum species complex</taxon>
    </lineage>
</organism>
<sequence length="264" mass="28588">MPKAFNKVLMILWSQSRWSSITSETAVTLLLPSQGLLPKVDHHGSNISFPCSSNGQKWMYSWSGWPSLTCLHQALTVTAPAPAPAPAPATTPAATTSAATAAAAATSAPARAPTTAAAAATMGLAEMTDLVVKYLTGVGHLVTLAEKAAKVFMWWRKSPVSDEEQAFGDRLGDAARGVWRTELSRLQEELGRKEKQIVDLHDDLARLRAKFEEDLQAERSANDRELAEIRRRLGTLEETNLLRSRGRSRAIARAVAGPSTSFQL</sequence>
<name>X0KRA1_FUSOX</name>
<protein>
    <submittedName>
        <fullName evidence="2">Uncharacterized protein</fullName>
    </submittedName>
</protein>
<proteinExistence type="predicted"/>
<reference evidence="2" key="1">
    <citation type="submission" date="2011-11" db="EMBL/GenBank/DDBJ databases">
        <title>The Genome Sequence of Fusarium oxysporum Cotton.</title>
        <authorList>
            <consortium name="The Broad Institute Genome Sequencing Platform"/>
            <person name="Ma L.-J."/>
            <person name="Gale L.R."/>
            <person name="Schwartz D.C."/>
            <person name="Zhou S."/>
            <person name="Corby-Kistler H."/>
            <person name="Young S.K."/>
            <person name="Zeng Q."/>
            <person name="Gargeya S."/>
            <person name="Fitzgerald M."/>
            <person name="Haas B."/>
            <person name="Abouelleil A."/>
            <person name="Alvarado L."/>
            <person name="Arachchi H.M."/>
            <person name="Berlin A."/>
            <person name="Brown A."/>
            <person name="Chapman S.B."/>
            <person name="Chen Z."/>
            <person name="Dunbar C."/>
            <person name="Freedman E."/>
            <person name="Gearin G."/>
            <person name="Goldberg J."/>
            <person name="Griggs A."/>
            <person name="Gujja S."/>
            <person name="Heiman D."/>
            <person name="Howarth C."/>
            <person name="Larson L."/>
            <person name="Lui A."/>
            <person name="MacDonald P.J.P."/>
            <person name="Montmayeur A."/>
            <person name="Murphy C."/>
            <person name="Neiman D."/>
            <person name="Pearson M."/>
            <person name="Priest M."/>
            <person name="Roberts A."/>
            <person name="Saif S."/>
            <person name="Shea T."/>
            <person name="Shenoy N."/>
            <person name="Sisk P."/>
            <person name="Stolte C."/>
            <person name="Sykes S."/>
            <person name="Wortman J."/>
            <person name="Nusbaum C."/>
            <person name="Birren B."/>
        </authorList>
    </citation>
    <scope>NUCLEOTIDE SEQUENCE [LARGE SCALE GENOMIC DNA]</scope>
    <source>
        <strain evidence="2">25433</strain>
    </source>
</reference>
<accession>X0KRA1</accession>
<gene>
    <name evidence="2" type="ORF">FOTG_15591</name>
</gene>
<dbReference type="Proteomes" id="UP000030701">
    <property type="component" value="Unassembled WGS sequence"/>
</dbReference>
<dbReference type="HOGENOM" id="CLU_1053881_0_0_1"/>
<evidence type="ECO:0000256" key="1">
    <source>
        <dbReference type="SAM" id="Coils"/>
    </source>
</evidence>
<feature type="coiled-coil region" evidence="1">
    <location>
        <begin position="183"/>
        <end position="232"/>
    </location>
</feature>
<evidence type="ECO:0000313" key="2">
    <source>
        <dbReference type="EMBL" id="EXM16118.1"/>
    </source>
</evidence>
<dbReference type="EMBL" id="JH658003">
    <property type="protein sequence ID" value="EXM16118.1"/>
    <property type="molecule type" value="Genomic_DNA"/>
</dbReference>
<keyword evidence="1" id="KW-0175">Coiled coil</keyword>
<dbReference type="AlphaFoldDB" id="X0KRA1"/>